<dbReference type="HOGENOM" id="CLU_2995654_0_0_6"/>
<comment type="caution">
    <text evidence="1">The sequence shown here is derived from an EMBL/GenBank/DDBJ whole genome shotgun (WGS) entry which is preliminary data.</text>
</comment>
<reference evidence="1" key="1">
    <citation type="submission" date="2013-07" db="EMBL/GenBank/DDBJ databases">
        <title>Sub-species coevolution in mutualistic symbiosis.</title>
        <authorList>
            <person name="Murfin K."/>
            <person name="Klassen J."/>
            <person name="Lee M."/>
            <person name="Forst S."/>
            <person name="Stock P."/>
            <person name="Goodrich-Blair H."/>
        </authorList>
    </citation>
    <scope>NUCLEOTIDE SEQUENCE [LARGE SCALE GENOMIC DNA]</scope>
    <source>
        <strain evidence="1">Intermedium</strain>
    </source>
</reference>
<dbReference type="Proteomes" id="UP000028480">
    <property type="component" value="Unassembled WGS sequence"/>
</dbReference>
<gene>
    <name evidence="1" type="ORF">XBI1_2040023</name>
</gene>
<dbReference type="AlphaFoldDB" id="A0A077Q8Q2"/>
<proteinExistence type="predicted"/>
<dbReference type="EMBL" id="CBTB010000118">
    <property type="protein sequence ID" value="CDH32632.1"/>
    <property type="molecule type" value="Genomic_DNA"/>
</dbReference>
<accession>A0A077Q8Q2</accession>
<evidence type="ECO:0000313" key="1">
    <source>
        <dbReference type="EMBL" id="CDH32632.1"/>
    </source>
</evidence>
<organism evidence="1">
    <name type="scientific">Xenorhabdus bovienii str. Intermedium</name>
    <dbReference type="NCBI Taxonomy" id="1379677"/>
    <lineage>
        <taxon>Bacteria</taxon>
        <taxon>Pseudomonadati</taxon>
        <taxon>Pseudomonadota</taxon>
        <taxon>Gammaproteobacteria</taxon>
        <taxon>Enterobacterales</taxon>
        <taxon>Morganellaceae</taxon>
        <taxon>Xenorhabdus</taxon>
    </lineage>
</organism>
<sequence length="57" mass="6779">MLEQSWDYHSNKIINTNINIIINTISIILKQNKLNIIYNKKKGLRIALSFYLQLNIF</sequence>
<protein>
    <submittedName>
        <fullName evidence="1">Uncharacterized protein</fullName>
    </submittedName>
</protein>
<name>A0A077Q8Q2_XENBV</name>